<evidence type="ECO:0000313" key="2">
    <source>
        <dbReference type="EMBL" id="GIM78075.1"/>
    </source>
</evidence>
<protein>
    <submittedName>
        <fullName evidence="2">Uncharacterized protein</fullName>
    </submittedName>
</protein>
<reference evidence="2" key="1">
    <citation type="submission" date="2021-03" db="EMBL/GenBank/DDBJ databases">
        <title>Whole genome shotgun sequence of Actinoplanes auranticolor NBRC 12245.</title>
        <authorList>
            <person name="Komaki H."/>
            <person name="Tamura T."/>
        </authorList>
    </citation>
    <scope>NUCLEOTIDE SEQUENCE</scope>
    <source>
        <strain evidence="2">NBRC 12245</strain>
    </source>
</reference>
<dbReference type="Proteomes" id="UP000681340">
    <property type="component" value="Unassembled WGS sequence"/>
</dbReference>
<dbReference type="EMBL" id="BOQL01000071">
    <property type="protein sequence ID" value="GIM78075.1"/>
    <property type="molecule type" value="Genomic_DNA"/>
</dbReference>
<dbReference type="AlphaFoldDB" id="A0A919SS89"/>
<gene>
    <name evidence="2" type="ORF">Aau02nite_79120</name>
</gene>
<accession>A0A919SS89</accession>
<name>A0A919SS89_9ACTN</name>
<feature type="region of interest" description="Disordered" evidence="1">
    <location>
        <begin position="1"/>
        <end position="29"/>
    </location>
</feature>
<evidence type="ECO:0000313" key="3">
    <source>
        <dbReference type="Proteomes" id="UP000681340"/>
    </source>
</evidence>
<sequence length="80" mass="8050">MGGVKVGSADTVTSLRGGAEAGSLPAAAHPESTVRAAASARIPDLVTLTWTYVDPARFRRERDGARGADSPGAAGAGWIS</sequence>
<feature type="region of interest" description="Disordered" evidence="1">
    <location>
        <begin position="59"/>
        <end position="80"/>
    </location>
</feature>
<organism evidence="2 3">
    <name type="scientific">Actinoplanes auranticolor</name>
    <dbReference type="NCBI Taxonomy" id="47988"/>
    <lineage>
        <taxon>Bacteria</taxon>
        <taxon>Bacillati</taxon>
        <taxon>Actinomycetota</taxon>
        <taxon>Actinomycetes</taxon>
        <taxon>Micromonosporales</taxon>
        <taxon>Micromonosporaceae</taxon>
        <taxon>Actinoplanes</taxon>
    </lineage>
</organism>
<comment type="caution">
    <text evidence="2">The sequence shown here is derived from an EMBL/GenBank/DDBJ whole genome shotgun (WGS) entry which is preliminary data.</text>
</comment>
<proteinExistence type="predicted"/>
<evidence type="ECO:0000256" key="1">
    <source>
        <dbReference type="SAM" id="MobiDB-lite"/>
    </source>
</evidence>
<keyword evidence="3" id="KW-1185">Reference proteome</keyword>